<proteinExistence type="predicted"/>
<evidence type="ECO:0000256" key="1">
    <source>
        <dbReference type="SAM" id="MobiDB-lite"/>
    </source>
</evidence>
<gene>
    <name evidence="3" type="ORF">HMPREF9225_1523</name>
</gene>
<keyword evidence="2" id="KW-0472">Membrane</keyword>
<comment type="caution">
    <text evidence="3">The sequence shown here is derived from an EMBL/GenBank/DDBJ whole genome shotgun (WGS) entry which is preliminary data.</text>
</comment>
<organism evidence="3 4">
    <name type="scientific">Peptoniphilus duerdenii ATCC BAA-1640</name>
    <dbReference type="NCBI Taxonomy" id="862517"/>
    <lineage>
        <taxon>Bacteria</taxon>
        <taxon>Bacillati</taxon>
        <taxon>Bacillota</taxon>
        <taxon>Tissierellia</taxon>
        <taxon>Tissierellales</taxon>
        <taxon>Peptoniphilaceae</taxon>
        <taxon>Peptoniphilus</taxon>
    </lineage>
</organism>
<reference evidence="3 4" key="1">
    <citation type="submission" date="2010-07" db="EMBL/GenBank/DDBJ databases">
        <authorList>
            <person name="Muzny D."/>
            <person name="Qin X."/>
            <person name="Deng J."/>
            <person name="Jiang H."/>
            <person name="Liu Y."/>
            <person name="Qu J."/>
            <person name="Song X.-Z."/>
            <person name="Zhang L."/>
            <person name="Thornton R."/>
            <person name="Coyle M."/>
            <person name="Francisco L."/>
            <person name="Jackson L."/>
            <person name="Javaid M."/>
            <person name="Korchina V."/>
            <person name="Kovar C."/>
            <person name="Mata R."/>
            <person name="Mathew T."/>
            <person name="Ngo R."/>
            <person name="Nguyen L."/>
            <person name="Nguyen N."/>
            <person name="Okwuonu G."/>
            <person name="Ongeri F."/>
            <person name="Pham C."/>
            <person name="Simmons D."/>
            <person name="Wilczek-Boney K."/>
            <person name="Hale W."/>
            <person name="Jakkamsetti A."/>
            <person name="Pham P."/>
            <person name="Ruth R."/>
            <person name="San Lucas F."/>
            <person name="Warren J."/>
            <person name="Zhang J."/>
            <person name="Zhao Z."/>
            <person name="Zhou C."/>
            <person name="Zhu D."/>
            <person name="Lee S."/>
            <person name="Bess C."/>
            <person name="Blankenburg K."/>
            <person name="Forbes L."/>
            <person name="Fu Q."/>
            <person name="Gubbala S."/>
            <person name="Hirani K."/>
            <person name="Jayaseelan J.C."/>
            <person name="Lara F."/>
            <person name="Munidasa M."/>
            <person name="Palculict T."/>
            <person name="Patil S."/>
            <person name="Pu L.-L."/>
            <person name="Saada N."/>
            <person name="Tang L."/>
            <person name="Weissenberger G."/>
            <person name="Zhu Y."/>
            <person name="Hemphill L."/>
            <person name="Shang Y."/>
            <person name="Youmans B."/>
            <person name="Ayvaz T."/>
            <person name="Ross M."/>
            <person name="Santibanez J."/>
            <person name="Aqrawi P."/>
            <person name="Gross S."/>
            <person name="Joshi V."/>
            <person name="Fowler G."/>
            <person name="Nazareth L."/>
            <person name="Reid J."/>
            <person name="Worley K."/>
            <person name="Petrosino J."/>
            <person name="Highlander S."/>
            <person name="Gibbs R."/>
        </authorList>
    </citation>
    <scope>NUCLEOTIDE SEQUENCE [LARGE SCALE GENOMIC DNA]</scope>
    <source>
        <strain evidence="3 4">ATCC BAA-1640</strain>
    </source>
</reference>
<evidence type="ECO:0000256" key="2">
    <source>
        <dbReference type="SAM" id="Phobius"/>
    </source>
</evidence>
<evidence type="ECO:0000313" key="3">
    <source>
        <dbReference type="EMBL" id="EFM24952.1"/>
    </source>
</evidence>
<dbReference type="HOGENOM" id="CLU_690482_0_0_9"/>
<dbReference type="RefSeq" id="WP_008902313.1">
    <property type="nucleotide sequence ID" value="NZ_GL397071.1"/>
</dbReference>
<name>E0NMY4_9FIRM</name>
<keyword evidence="4" id="KW-1185">Reference proteome</keyword>
<sequence length="399" mass="46804">MEEKIFHRKLSKREKILFAIFLFTLLEFIFYKFLILPKDRDIYESNLSILKLENQIEDNKLKKQNIEKKPEANIKKEENKGSVQNFLNLKKSEVTNFINSEDDNSYTFSFKGSYDDIITAINTLGVKGRAYEFDLLEDGYSGNIFAKTDEKITIEENTNQIDSTKSLKDIFLKKDKNVESSVEKDDVKKSNNDKIDGKSDKKEDLIKNNGEFYIESSSENAAIKSIDDMIQVKYTNLEFKNNFDMQFIDLFFENLKLKDGESLKIIYYPINQWGTFGYIEDMKRYPIYAGYVQEKNNQIIIPDAKDINGFYYQIDENTYKGLEEGTFYIVKMSIVDSYNNEKELKLTYLKDDDELEELSSDKETTKVKRKKKSKLKNEKTNLNETNNSKSNINNKNKDE</sequence>
<protein>
    <submittedName>
        <fullName evidence="3">Uncharacterized protein</fullName>
    </submittedName>
</protein>
<feature type="region of interest" description="Disordered" evidence="1">
    <location>
        <begin position="359"/>
        <end position="399"/>
    </location>
</feature>
<keyword evidence="2" id="KW-0812">Transmembrane</keyword>
<accession>E0NMY4</accession>
<dbReference type="Proteomes" id="UP000003280">
    <property type="component" value="Unassembled WGS sequence"/>
</dbReference>
<dbReference type="OrthoDB" id="1699034at2"/>
<feature type="compositionally biased region" description="Low complexity" evidence="1">
    <location>
        <begin position="382"/>
        <end position="399"/>
    </location>
</feature>
<feature type="transmembrane region" description="Helical" evidence="2">
    <location>
        <begin position="16"/>
        <end position="36"/>
    </location>
</feature>
<dbReference type="EMBL" id="AEEH01000047">
    <property type="protein sequence ID" value="EFM24952.1"/>
    <property type="molecule type" value="Genomic_DNA"/>
</dbReference>
<dbReference type="AlphaFoldDB" id="E0NMY4"/>
<dbReference type="STRING" id="862517.HMPREF9225_1523"/>
<keyword evidence="2" id="KW-1133">Transmembrane helix</keyword>
<feature type="region of interest" description="Disordered" evidence="1">
    <location>
        <begin position="182"/>
        <end position="201"/>
    </location>
</feature>
<evidence type="ECO:0000313" key="4">
    <source>
        <dbReference type="Proteomes" id="UP000003280"/>
    </source>
</evidence>